<evidence type="ECO:0000256" key="1">
    <source>
        <dbReference type="SAM" id="MobiDB-lite"/>
    </source>
</evidence>
<dbReference type="Proteomes" id="UP001066276">
    <property type="component" value="Chromosome 3_1"/>
</dbReference>
<keyword evidence="3" id="KW-1185">Reference proteome</keyword>
<comment type="caution">
    <text evidence="2">The sequence shown here is derived from an EMBL/GenBank/DDBJ whole genome shotgun (WGS) entry which is preliminary data.</text>
</comment>
<gene>
    <name evidence="2" type="ORF">NDU88_002583</name>
</gene>
<proteinExistence type="predicted"/>
<evidence type="ECO:0000313" key="3">
    <source>
        <dbReference type="Proteomes" id="UP001066276"/>
    </source>
</evidence>
<protein>
    <submittedName>
        <fullName evidence="2">Uncharacterized protein</fullName>
    </submittedName>
</protein>
<dbReference type="EMBL" id="JANPWB010000005">
    <property type="protein sequence ID" value="KAJ1185796.1"/>
    <property type="molecule type" value="Genomic_DNA"/>
</dbReference>
<dbReference type="AlphaFoldDB" id="A0AAV7UBA2"/>
<accession>A0AAV7UBA2</accession>
<feature type="region of interest" description="Disordered" evidence="1">
    <location>
        <begin position="83"/>
        <end position="108"/>
    </location>
</feature>
<evidence type="ECO:0000313" key="2">
    <source>
        <dbReference type="EMBL" id="KAJ1185796.1"/>
    </source>
</evidence>
<name>A0AAV7UBA2_PLEWA</name>
<organism evidence="2 3">
    <name type="scientific">Pleurodeles waltl</name>
    <name type="common">Iberian ribbed newt</name>
    <dbReference type="NCBI Taxonomy" id="8319"/>
    <lineage>
        <taxon>Eukaryota</taxon>
        <taxon>Metazoa</taxon>
        <taxon>Chordata</taxon>
        <taxon>Craniata</taxon>
        <taxon>Vertebrata</taxon>
        <taxon>Euteleostomi</taxon>
        <taxon>Amphibia</taxon>
        <taxon>Batrachia</taxon>
        <taxon>Caudata</taxon>
        <taxon>Salamandroidea</taxon>
        <taxon>Salamandridae</taxon>
        <taxon>Pleurodelinae</taxon>
        <taxon>Pleurodeles</taxon>
    </lineage>
</organism>
<sequence length="198" mass="23169">MLLFLGKLKVIYKDKTDFFTTPKEVWEWIEERHQLRPQLGPAEKVNDVLCSWPTRWSSAKNHRERYSKPVNKFQKTMDRLEVEKTPPSDVEGDVGMGKQQSALKEEDNKTTWSQLEKAAELDYIFTPADDVGEILRADYLATGLPEHSPLLVAMGQKTRRSSSSWHLNAWELRDAVTLKEIRVDSEIYFTWWNQRNDL</sequence>
<reference evidence="2" key="1">
    <citation type="journal article" date="2022" name="bioRxiv">
        <title>Sequencing and chromosome-scale assembly of the giantPleurodeles waltlgenome.</title>
        <authorList>
            <person name="Brown T."/>
            <person name="Elewa A."/>
            <person name="Iarovenko S."/>
            <person name="Subramanian E."/>
            <person name="Araus A.J."/>
            <person name="Petzold A."/>
            <person name="Susuki M."/>
            <person name="Suzuki K.-i.T."/>
            <person name="Hayashi T."/>
            <person name="Toyoda A."/>
            <person name="Oliveira C."/>
            <person name="Osipova E."/>
            <person name="Leigh N.D."/>
            <person name="Simon A."/>
            <person name="Yun M.H."/>
        </authorList>
    </citation>
    <scope>NUCLEOTIDE SEQUENCE</scope>
    <source>
        <strain evidence="2">20211129_DDA</strain>
        <tissue evidence="2">Liver</tissue>
    </source>
</reference>